<organism evidence="2 3">
    <name type="scientific">Tritrichomonas foetus</name>
    <dbReference type="NCBI Taxonomy" id="1144522"/>
    <lineage>
        <taxon>Eukaryota</taxon>
        <taxon>Metamonada</taxon>
        <taxon>Parabasalia</taxon>
        <taxon>Tritrichomonadida</taxon>
        <taxon>Tritrichomonadidae</taxon>
        <taxon>Tritrichomonas</taxon>
    </lineage>
</organism>
<protein>
    <submittedName>
        <fullName evidence="2">Uncharacterized protein</fullName>
    </submittedName>
</protein>
<keyword evidence="1" id="KW-0175">Coiled coil</keyword>
<evidence type="ECO:0000256" key="1">
    <source>
        <dbReference type="SAM" id="Coils"/>
    </source>
</evidence>
<dbReference type="RefSeq" id="XP_068363287.1">
    <property type="nucleotide sequence ID" value="XM_068501499.1"/>
</dbReference>
<dbReference type="Proteomes" id="UP000179807">
    <property type="component" value="Unassembled WGS sequence"/>
</dbReference>
<name>A0A1J4KFD5_9EUKA</name>
<keyword evidence="3" id="KW-1185">Reference proteome</keyword>
<sequence length="336" mass="39837">MFGNTRFDLIKRLDGEQKPVMEYKLSLSTIFENIQELCFLCEQNQDSQTYDMKLLYNFSIEVDSTIKKLCTNETNTKISQQRKNISNFNNSLKTFIKNFHVFTEKLFENVRNELKSILDGPLANTQITDLTNFTTVEQWTNIYEEVTNVSNSKLQGISPENIEKLEKVVSKGLAASKLNKEFQVLIKLYQNLPPEPSKNEQSSIENQKLLHQIQEMQKEMKEKDFRIRNLEIENRNMKNEISEIHEKFTNAETNYKIDIEQINLNYDKLKTRYNALKVTSDEYSRNFEKVNLTNKELTQKIKELEEKLKNSIPKHRFEKYEKNHLNFLQILQKYTV</sequence>
<gene>
    <name evidence="2" type="ORF">TRFO_20603</name>
</gene>
<reference evidence="2" key="1">
    <citation type="submission" date="2016-10" db="EMBL/GenBank/DDBJ databases">
        <authorList>
            <person name="Benchimol M."/>
            <person name="Almeida L.G."/>
            <person name="Vasconcelos A.T."/>
            <person name="Perreira-Neves A."/>
            <person name="Rosa I.A."/>
            <person name="Tasca T."/>
            <person name="Bogo M.R."/>
            <person name="de Souza W."/>
        </authorList>
    </citation>
    <scope>NUCLEOTIDE SEQUENCE [LARGE SCALE GENOMIC DNA]</scope>
    <source>
        <strain evidence="2">K</strain>
    </source>
</reference>
<evidence type="ECO:0000313" key="3">
    <source>
        <dbReference type="Proteomes" id="UP000179807"/>
    </source>
</evidence>
<dbReference type="AlphaFoldDB" id="A0A1J4KFD5"/>
<dbReference type="GeneID" id="94836203"/>
<comment type="caution">
    <text evidence="2">The sequence shown here is derived from an EMBL/GenBank/DDBJ whole genome shotgun (WGS) entry which is preliminary data.</text>
</comment>
<dbReference type="EMBL" id="MLAK01000619">
    <property type="protein sequence ID" value="OHT10151.1"/>
    <property type="molecule type" value="Genomic_DNA"/>
</dbReference>
<accession>A0A1J4KFD5</accession>
<evidence type="ECO:0000313" key="2">
    <source>
        <dbReference type="EMBL" id="OHT10151.1"/>
    </source>
</evidence>
<proteinExistence type="predicted"/>
<feature type="coiled-coil region" evidence="1">
    <location>
        <begin position="199"/>
        <end position="314"/>
    </location>
</feature>
<dbReference type="VEuPathDB" id="TrichDB:TRFO_20603"/>